<reference evidence="2 3" key="1">
    <citation type="submission" date="2013-02" db="EMBL/GenBank/DDBJ databases">
        <authorList>
            <person name="Fiebig A."/>
            <person name="Goeker M."/>
            <person name="Klenk H.-P.P."/>
        </authorList>
    </citation>
    <scope>NUCLEOTIDE SEQUENCE [LARGE SCALE GENOMIC DNA]</scope>
    <source>
        <strain evidence="2 3">DSM 19309</strain>
    </source>
</reference>
<protein>
    <submittedName>
        <fullName evidence="2">RND multidrug efflux transporter, Acriflavin resistance protein</fullName>
    </submittedName>
</protein>
<proteinExistence type="predicted"/>
<evidence type="ECO:0000313" key="2">
    <source>
        <dbReference type="EMBL" id="EYD74096.1"/>
    </source>
</evidence>
<feature type="transmembrane region" description="Helical" evidence="1">
    <location>
        <begin position="378"/>
        <end position="398"/>
    </location>
</feature>
<dbReference type="SUPFAM" id="SSF82693">
    <property type="entry name" value="Multidrug efflux transporter AcrB pore domain, PN1, PN2, PC1 and PC2 subdomains"/>
    <property type="match status" value="1"/>
</dbReference>
<feature type="transmembrane region" description="Helical" evidence="1">
    <location>
        <begin position="452"/>
        <end position="469"/>
    </location>
</feature>
<sequence length="529" mass="55290">MDRFDRMFEALGGAYGRLVRASLRHRYLTLLVALLSFVGSVFLVPLIGAEFAPATDDGTFSVRLETPAGSSIDHTAAKARQVDAVLRTFPEVERTYATINSGQDASGVNTATVQVQMVPAEERVRTPQDMTEPVREALTVIPGIDVTLGVSAGPGGSGSPVEVTLTGDSFEVLGGIADDLAERLRGIDGLADVATSLQDVEPTLAVRLDRDAANDLGVSLASVGDSLSTLLGGQEVGDWTAPDGRNYALNVQLPEAIRDDAASLGSLPIATSGGQLIRLDQVAELAPSVGPSEINRQDQARTVTVTANLSGKTLGEVLPQVNAASAALDLPPGYRVAQGGEAEQLAESGQSALVALGLAVVFIYLVLASQFGSFLQPFAIMMSLPLALIGVLLGLLIGGSTLNIFSAIGFIMLMGLVVKNAILLVDNANQRVREGTNLYDALVLAGQTRFRPIVMTTLAMIFGMLPLALNLHEGSGQNAPMAHAVIGGLISSTLLTLVVVPVALTFMDALGRRVARWFPQAPDHGAPAE</sequence>
<feature type="transmembrane region" description="Helical" evidence="1">
    <location>
        <begin position="352"/>
        <end position="371"/>
    </location>
</feature>
<feature type="transmembrane region" description="Helical" evidence="1">
    <location>
        <begin position="27"/>
        <end position="47"/>
    </location>
</feature>
<name>A0A017HIC9_9RHOB</name>
<dbReference type="Gene3D" id="3.30.70.1430">
    <property type="entry name" value="Multidrug efflux transporter AcrB pore domain"/>
    <property type="match status" value="1"/>
</dbReference>
<dbReference type="Proteomes" id="UP000019666">
    <property type="component" value="Unassembled WGS sequence"/>
</dbReference>
<keyword evidence="3" id="KW-1185">Reference proteome</keyword>
<evidence type="ECO:0000256" key="1">
    <source>
        <dbReference type="SAM" id="Phobius"/>
    </source>
</evidence>
<dbReference type="Pfam" id="PF00873">
    <property type="entry name" value="ACR_tran"/>
    <property type="match status" value="1"/>
</dbReference>
<keyword evidence="1" id="KW-0812">Transmembrane</keyword>
<dbReference type="PRINTS" id="PR00702">
    <property type="entry name" value="ACRIFLAVINRP"/>
</dbReference>
<comment type="caution">
    <text evidence="2">The sequence shown here is derived from an EMBL/GenBank/DDBJ whole genome shotgun (WGS) entry which is preliminary data.</text>
</comment>
<dbReference type="SUPFAM" id="SSF82866">
    <property type="entry name" value="Multidrug efflux transporter AcrB transmembrane domain"/>
    <property type="match status" value="1"/>
</dbReference>
<keyword evidence="1" id="KW-0472">Membrane</keyword>
<dbReference type="EMBL" id="AOSK01000122">
    <property type="protein sequence ID" value="EYD74096.1"/>
    <property type="molecule type" value="Genomic_DNA"/>
</dbReference>
<dbReference type="GO" id="GO:0005886">
    <property type="term" value="C:plasma membrane"/>
    <property type="evidence" value="ECO:0007669"/>
    <property type="project" value="TreeGrafter"/>
</dbReference>
<evidence type="ECO:0000313" key="3">
    <source>
        <dbReference type="Proteomes" id="UP000019666"/>
    </source>
</evidence>
<dbReference type="GO" id="GO:0042910">
    <property type="term" value="F:xenobiotic transmembrane transporter activity"/>
    <property type="evidence" value="ECO:0007669"/>
    <property type="project" value="TreeGrafter"/>
</dbReference>
<dbReference type="InterPro" id="IPR001036">
    <property type="entry name" value="Acrflvin-R"/>
</dbReference>
<organism evidence="2 3">
    <name type="scientific">Rubellimicrobium mesophilum DSM 19309</name>
    <dbReference type="NCBI Taxonomy" id="442562"/>
    <lineage>
        <taxon>Bacteria</taxon>
        <taxon>Pseudomonadati</taxon>
        <taxon>Pseudomonadota</taxon>
        <taxon>Alphaproteobacteria</taxon>
        <taxon>Rhodobacterales</taxon>
        <taxon>Roseobacteraceae</taxon>
        <taxon>Rubellimicrobium</taxon>
    </lineage>
</organism>
<dbReference type="AlphaFoldDB" id="A0A017HIC9"/>
<dbReference type="PANTHER" id="PTHR32063">
    <property type="match status" value="1"/>
</dbReference>
<accession>A0A017HIC9</accession>
<dbReference type="SUPFAM" id="SSF82714">
    <property type="entry name" value="Multidrug efflux transporter AcrB TolC docking domain, DN and DC subdomains"/>
    <property type="match status" value="1"/>
</dbReference>
<dbReference type="PANTHER" id="PTHR32063:SF0">
    <property type="entry name" value="SWARMING MOTILITY PROTEIN SWRC"/>
    <property type="match status" value="1"/>
</dbReference>
<dbReference type="STRING" id="442562.Rumeso_04349"/>
<dbReference type="PATRIC" id="fig|442562.3.peg.4281"/>
<dbReference type="Gene3D" id="3.30.2090.10">
    <property type="entry name" value="Multidrug efflux transporter AcrB TolC docking domain, DN and DC subdomains"/>
    <property type="match status" value="1"/>
</dbReference>
<dbReference type="Gene3D" id="1.20.1640.10">
    <property type="entry name" value="Multidrug efflux transporter AcrB transmembrane domain"/>
    <property type="match status" value="1"/>
</dbReference>
<feature type="transmembrane region" description="Helical" evidence="1">
    <location>
        <begin position="481"/>
        <end position="506"/>
    </location>
</feature>
<gene>
    <name evidence="2" type="ORF">Rumeso_04349</name>
</gene>
<feature type="transmembrane region" description="Helical" evidence="1">
    <location>
        <begin position="404"/>
        <end position="425"/>
    </location>
</feature>
<dbReference type="InterPro" id="IPR027463">
    <property type="entry name" value="AcrB_DN_DC_subdom"/>
</dbReference>
<dbReference type="HOGENOM" id="CLU_002755_2_0_5"/>
<keyword evidence="1" id="KW-1133">Transmembrane helix</keyword>